<name>A0A318XKA9_9FIRM</name>
<dbReference type="AlphaFoldDB" id="A0A318XKA9"/>
<keyword evidence="3" id="KW-1185">Reference proteome</keyword>
<evidence type="ECO:0000313" key="2">
    <source>
        <dbReference type="EMBL" id="PYG86793.1"/>
    </source>
</evidence>
<dbReference type="GO" id="GO:0003964">
    <property type="term" value="F:RNA-directed DNA polymerase activity"/>
    <property type="evidence" value="ECO:0007669"/>
    <property type="project" value="UniProtKB-KW"/>
</dbReference>
<dbReference type="SMART" id="SM00507">
    <property type="entry name" value="HNHc"/>
    <property type="match status" value="1"/>
</dbReference>
<organism evidence="2 3">
    <name type="scientific">Ruminiclostridium sufflavum DSM 19573</name>
    <dbReference type="NCBI Taxonomy" id="1121337"/>
    <lineage>
        <taxon>Bacteria</taxon>
        <taxon>Bacillati</taxon>
        <taxon>Bacillota</taxon>
        <taxon>Clostridia</taxon>
        <taxon>Eubacteriales</taxon>
        <taxon>Oscillospiraceae</taxon>
        <taxon>Ruminiclostridium</taxon>
    </lineage>
</organism>
<protein>
    <submittedName>
        <fullName evidence="2">Group II intron reverse transcriptase/maturase</fullName>
    </submittedName>
</protein>
<keyword evidence="2" id="KW-0808">Transferase</keyword>
<dbReference type="InterPro" id="IPR051083">
    <property type="entry name" value="GrpII_Intron_Splice-Mob/Def"/>
</dbReference>
<dbReference type="Proteomes" id="UP000248132">
    <property type="component" value="Unassembled WGS sequence"/>
</dbReference>
<accession>A0A318XKA9</accession>
<dbReference type="InterPro" id="IPR003615">
    <property type="entry name" value="HNH_nuc"/>
</dbReference>
<sequence>MHMAKGGSLSLNTKKGKVREALRNPIDVLNSLKTKACNEGYHYERLYRNLYNEEFFLLAYQNIYAGEGNMTAGADGKTIDGMGMDRIQTLIESLKNHSYQPNPARRTYIEKKNGKKRPLGIPSFDDKLVQEVVRMILESIYEPTFSNLSHGFRPNRSCHTALQQIQGTFTGVKWFIEGDICGFFDNIDHAVLINVLRRQIHDEYFIALLWKFLKAGYVEEWKYYNTYSGTPQGSIISPILSNIYLNELDRFMELYMKQFQSGKKRQKSEEYASWEHKLKYLRYSKYTKGKWTDLTVEERKTANDSIQAIRNEMLKCDYSDPQDSGYRRLFYVRYADDWLCGVIGSKQDAEEIKADIQRFLSETLKLELSEEKTLITNARDAARFLSYDIFIADNDNLREDKNGHTRRVHNGKVKLYVPREKWQKKLMDYQALEIKYQNGKEIFVSVHRTYLISNDDLEILQQYNAEIRGLYNYYKIADNVSVLGHFNYVMKFSMFKTFGAKYKLHISGVRRKYGYKRFGVKYQTKQGEKTLYFYEDGFKKVKTATASPEVDYVPKVYRNNNPTSLISRLRAKHCEWCGATNVKLEIHHVKKLKDLKGKKRWERLMIARKRKTLALCVQCHDSLHAGKLD</sequence>
<dbReference type="PANTHER" id="PTHR34047">
    <property type="entry name" value="NUCLEAR INTRON MATURASE 1, MITOCHONDRIAL-RELATED"/>
    <property type="match status" value="1"/>
</dbReference>
<dbReference type="PANTHER" id="PTHR34047:SF8">
    <property type="entry name" value="PROTEIN YKFC"/>
    <property type="match status" value="1"/>
</dbReference>
<dbReference type="Pfam" id="PF21368">
    <property type="entry name" value="AI2M-like_HNH"/>
    <property type="match status" value="1"/>
</dbReference>
<dbReference type="CDD" id="cd01651">
    <property type="entry name" value="RT_G2_intron"/>
    <property type="match status" value="1"/>
</dbReference>
<dbReference type="GO" id="GO:0006397">
    <property type="term" value="P:mRNA processing"/>
    <property type="evidence" value="ECO:0007669"/>
    <property type="project" value="InterPro"/>
</dbReference>
<dbReference type="InterPro" id="IPR000477">
    <property type="entry name" value="RT_dom"/>
</dbReference>
<gene>
    <name evidence="2" type="ORF">LY28_02819</name>
</gene>
<dbReference type="Pfam" id="PF00078">
    <property type="entry name" value="RVT_1"/>
    <property type="match status" value="1"/>
</dbReference>
<dbReference type="PROSITE" id="PS50878">
    <property type="entry name" value="RT_POL"/>
    <property type="match status" value="1"/>
</dbReference>
<keyword evidence="2" id="KW-0695">RNA-directed DNA polymerase</keyword>
<dbReference type="EMBL" id="QKMR01000017">
    <property type="protein sequence ID" value="PYG86793.1"/>
    <property type="molecule type" value="Genomic_DNA"/>
</dbReference>
<evidence type="ECO:0000259" key="1">
    <source>
        <dbReference type="PROSITE" id="PS50878"/>
    </source>
</evidence>
<feature type="domain" description="Reverse transcriptase" evidence="1">
    <location>
        <begin position="90"/>
        <end position="389"/>
    </location>
</feature>
<proteinExistence type="predicted"/>
<comment type="caution">
    <text evidence="2">The sequence shown here is derived from an EMBL/GenBank/DDBJ whole genome shotgun (WGS) entry which is preliminary data.</text>
</comment>
<dbReference type="InterPro" id="IPR024937">
    <property type="entry name" value="Domain_X"/>
</dbReference>
<dbReference type="InterPro" id="IPR043502">
    <property type="entry name" value="DNA/RNA_pol_sf"/>
</dbReference>
<reference evidence="2 3" key="1">
    <citation type="submission" date="2018-06" db="EMBL/GenBank/DDBJ databases">
        <title>Genomic Encyclopedia of Type Strains, Phase I: the one thousand microbial genomes (KMG-I) project.</title>
        <authorList>
            <person name="Kyrpides N."/>
        </authorList>
    </citation>
    <scope>NUCLEOTIDE SEQUENCE [LARGE SCALE GENOMIC DNA]</scope>
    <source>
        <strain evidence="2 3">DSM 19573</strain>
    </source>
</reference>
<dbReference type="Pfam" id="PF01348">
    <property type="entry name" value="Intron_maturas2"/>
    <property type="match status" value="1"/>
</dbReference>
<dbReference type="SUPFAM" id="SSF56672">
    <property type="entry name" value="DNA/RNA polymerases"/>
    <property type="match status" value="1"/>
</dbReference>
<dbReference type="InterPro" id="IPR049030">
    <property type="entry name" value="AI2M-like_HNH"/>
</dbReference>
<evidence type="ECO:0000313" key="3">
    <source>
        <dbReference type="Proteomes" id="UP000248132"/>
    </source>
</evidence>
<keyword evidence="2" id="KW-0548">Nucleotidyltransferase</keyword>